<dbReference type="Pfam" id="PF22788">
    <property type="entry name" value="COP9_hel_rpt"/>
    <property type="match status" value="1"/>
</dbReference>
<dbReference type="GO" id="GO:0005737">
    <property type="term" value="C:cytoplasm"/>
    <property type="evidence" value="ECO:0007669"/>
    <property type="project" value="UniProtKB-SubCell"/>
</dbReference>
<evidence type="ECO:0000256" key="4">
    <source>
        <dbReference type="ARBA" id="ARBA00014878"/>
    </source>
</evidence>
<keyword evidence="5" id="KW-0963">Cytoplasm</keyword>
<evidence type="ECO:0000256" key="3">
    <source>
        <dbReference type="ARBA" id="ARBA00007084"/>
    </source>
</evidence>
<feature type="compositionally biased region" description="Polar residues" evidence="8">
    <location>
        <begin position="421"/>
        <end position="435"/>
    </location>
</feature>
<protein>
    <recommendedName>
        <fullName evidence="4">COP9 signalosome complex subunit 3</fullName>
    </recommendedName>
</protein>
<evidence type="ECO:0000256" key="7">
    <source>
        <dbReference type="ARBA" id="ARBA00023242"/>
    </source>
</evidence>
<evidence type="ECO:0000256" key="8">
    <source>
        <dbReference type="SAM" id="MobiDB-lite"/>
    </source>
</evidence>
<dbReference type="FunFam" id="1.10.10.10:FF:000354">
    <property type="entry name" value="COP9 signalosome complex subunit 3"/>
    <property type="match status" value="1"/>
</dbReference>
<dbReference type="InterPro" id="IPR036390">
    <property type="entry name" value="WH_DNA-bd_sf"/>
</dbReference>
<dbReference type="SMART" id="SM00088">
    <property type="entry name" value="PINT"/>
    <property type="match status" value="1"/>
</dbReference>
<evidence type="ECO:0000259" key="9">
    <source>
        <dbReference type="PROSITE" id="PS50250"/>
    </source>
</evidence>
<feature type="domain" description="PCI" evidence="9">
    <location>
        <begin position="202"/>
        <end position="370"/>
    </location>
</feature>
<dbReference type="Gene3D" id="1.25.40.570">
    <property type="match status" value="1"/>
</dbReference>
<evidence type="ECO:0000256" key="6">
    <source>
        <dbReference type="ARBA" id="ARBA00022790"/>
    </source>
</evidence>
<dbReference type="PROSITE" id="PS50250">
    <property type="entry name" value="PCI"/>
    <property type="match status" value="1"/>
</dbReference>
<dbReference type="InterPro" id="IPR055089">
    <property type="entry name" value="COP9_N"/>
</dbReference>
<keyword evidence="6" id="KW-0736">Signalosome</keyword>
<dbReference type="EMBL" id="GFAC01002513">
    <property type="protein sequence ID" value="JAT96675.1"/>
    <property type="molecule type" value="mRNA"/>
</dbReference>
<dbReference type="PANTHER" id="PTHR10758">
    <property type="entry name" value="26S PROTEASOME NON-ATPASE REGULATORY SUBUNIT 3/COP9 SIGNALOSOME COMPLEX SUBUNIT 3"/>
    <property type="match status" value="1"/>
</dbReference>
<accession>A0A1E1XBP0</accession>
<feature type="region of interest" description="Disordered" evidence="8">
    <location>
        <begin position="412"/>
        <end position="435"/>
    </location>
</feature>
<sequence length="435" mass="49219">MTTSLEQFVVNVQNMSSSGSFSQLYTFISKSTEMLVRNASHLEDVLATLDLQKHSLGVLAILCVKFSVTNAADFDVLYAQVQEFILGCNGEQVRCATDTFAELCHLLTQALVERQQPMRGIHLLTSAITKIQLLPSQLTSIHADLCQLCLLAKCLKPALQFLDIDITDISRECIYLQNDQYDAKHFLLYYYYGGMIYAALKNYERALYFFEVAITTTSMAVSHIMLEAYKKYILLALILYGKVPTLPKYTSQVVTRFIRPLSQPYLDLASAYTSNNPDEVRSVLAKHAETFSRDNNTGLTKQCLASLYKKNIQRLTKTFLTLSLTDMASRVQLSGTGDAERHILNMIEDEEIFASINQKDGMVVFVDNPEKYNTPVMFKRLEEEMRKFIQLNDKLKQMDQDIATDPKYIQKCTGQQDDDQPGSSVGSSKLPTFSM</sequence>
<keyword evidence="7" id="KW-0539">Nucleus</keyword>
<evidence type="ECO:0000256" key="1">
    <source>
        <dbReference type="ARBA" id="ARBA00004123"/>
    </source>
</evidence>
<comment type="subcellular location">
    <subcellularLocation>
        <location evidence="2">Cytoplasm</location>
    </subcellularLocation>
    <subcellularLocation>
        <location evidence="1">Nucleus</location>
    </subcellularLocation>
</comment>
<dbReference type="AlphaFoldDB" id="A0A1E1XBP0"/>
<comment type="similarity">
    <text evidence="3">Belongs to the CSN3 family.</text>
</comment>
<reference evidence="10" key="1">
    <citation type="journal article" date="2017" name="Front. Cell. Infect. Microbiol.">
        <title>The Distinct Transcriptional Response of the Midgut of Amblyomma sculptum and Amblyomma aureolatum Ticks to Rickettsia rickettsii Correlates to Their Differences in Susceptibility to Infection.</title>
        <authorList>
            <person name="Martins L.A."/>
            <person name="Galletti M.F.B.M."/>
            <person name="Ribeiro J.M."/>
            <person name="Fujita A."/>
            <person name="Costa F.B."/>
            <person name="Labruna M.B."/>
            <person name="Daffre S."/>
            <person name="Fogaca A.C."/>
        </authorList>
    </citation>
    <scope>NUCLEOTIDE SEQUENCE</scope>
</reference>
<dbReference type="FunFam" id="1.25.40.570:FF:000008">
    <property type="entry name" value="COP9 signalosome complex subunit 3"/>
    <property type="match status" value="1"/>
</dbReference>
<evidence type="ECO:0000256" key="5">
    <source>
        <dbReference type="ARBA" id="ARBA00022490"/>
    </source>
</evidence>
<dbReference type="Pfam" id="PF01399">
    <property type="entry name" value="PCI"/>
    <property type="match status" value="1"/>
</dbReference>
<evidence type="ECO:0000313" key="10">
    <source>
        <dbReference type="EMBL" id="JAT96675.1"/>
    </source>
</evidence>
<name>A0A1E1XBP0_9ACAR</name>
<dbReference type="GO" id="GO:0008180">
    <property type="term" value="C:COP9 signalosome"/>
    <property type="evidence" value="ECO:0007669"/>
    <property type="project" value="UniProtKB-KW"/>
</dbReference>
<dbReference type="PANTHER" id="PTHR10758:SF1">
    <property type="entry name" value="COP9 SIGNALOSOME COMPLEX SUBUNIT 3"/>
    <property type="match status" value="1"/>
</dbReference>
<evidence type="ECO:0000256" key="2">
    <source>
        <dbReference type="ARBA" id="ARBA00004496"/>
    </source>
</evidence>
<dbReference type="InterPro" id="IPR000717">
    <property type="entry name" value="PCI_dom"/>
</dbReference>
<organism evidence="10">
    <name type="scientific">Amblyomma aureolatum</name>
    <dbReference type="NCBI Taxonomy" id="187763"/>
    <lineage>
        <taxon>Eukaryota</taxon>
        <taxon>Metazoa</taxon>
        <taxon>Ecdysozoa</taxon>
        <taxon>Arthropoda</taxon>
        <taxon>Chelicerata</taxon>
        <taxon>Arachnida</taxon>
        <taxon>Acari</taxon>
        <taxon>Parasitiformes</taxon>
        <taxon>Ixodida</taxon>
        <taxon>Ixodoidea</taxon>
        <taxon>Ixodidae</taxon>
        <taxon>Amblyomminae</taxon>
        <taxon>Amblyomma</taxon>
    </lineage>
</organism>
<dbReference type="SUPFAM" id="SSF46785">
    <property type="entry name" value="Winged helix' DNA-binding domain"/>
    <property type="match status" value="1"/>
</dbReference>
<proteinExistence type="evidence at transcript level"/>
<dbReference type="GO" id="GO:0006511">
    <property type="term" value="P:ubiquitin-dependent protein catabolic process"/>
    <property type="evidence" value="ECO:0007669"/>
    <property type="project" value="TreeGrafter"/>
</dbReference>
<dbReference type="InterPro" id="IPR050756">
    <property type="entry name" value="CSN3"/>
</dbReference>